<evidence type="ECO:0000313" key="12">
    <source>
        <dbReference type="EMBL" id="KZM28601.1"/>
    </source>
</evidence>
<dbReference type="PANTHER" id="PTHR42934:SF2">
    <property type="entry name" value="GLYCOLATE OXIDASE SUBUNIT GLCD"/>
    <property type="match status" value="1"/>
</dbReference>
<dbReference type="GO" id="GO:0004354">
    <property type="term" value="F:glutamate dehydrogenase (NADP+) activity"/>
    <property type="evidence" value="ECO:0007669"/>
    <property type="project" value="UniProtKB-EC"/>
</dbReference>
<dbReference type="InterPro" id="IPR036318">
    <property type="entry name" value="FAD-bd_PCMH-like_sf"/>
</dbReference>
<dbReference type="Gene3D" id="1.10.45.10">
    <property type="entry name" value="Vanillyl-alcohol Oxidase, Chain A, domain 4"/>
    <property type="match status" value="1"/>
</dbReference>
<keyword evidence="5" id="KW-0285">Flavoprotein</keyword>
<dbReference type="STRING" id="5454.A0A163MCR8"/>
<dbReference type="FunFam" id="3.30.70.2740:FF:000001">
    <property type="entry name" value="D-lactate dehydrogenase mitochondrial"/>
    <property type="match status" value="1"/>
</dbReference>
<dbReference type="InterPro" id="IPR036291">
    <property type="entry name" value="NAD(P)-bd_dom_sf"/>
</dbReference>
<protein>
    <recommendedName>
        <fullName evidence="4">NADP-specific glutamate dehydrogenase</fullName>
    </recommendedName>
    <alternativeName>
        <fullName evidence="8">NADP-dependent glutamate dehydrogenase</fullName>
    </alternativeName>
</protein>
<keyword evidence="7 10" id="KW-0560">Oxidoreductase</keyword>
<dbReference type="InterPro" id="IPR051914">
    <property type="entry name" value="FAD-linked_OxidoTrans_Type4"/>
</dbReference>
<dbReference type="Pfam" id="PF02812">
    <property type="entry name" value="ELFV_dehydrog_N"/>
    <property type="match status" value="1"/>
</dbReference>
<dbReference type="AlphaFoldDB" id="A0A163MCR8"/>
<dbReference type="SUPFAM" id="SSF56176">
    <property type="entry name" value="FAD-binding/transporter-associated domain-like"/>
    <property type="match status" value="1"/>
</dbReference>
<dbReference type="InterPro" id="IPR006094">
    <property type="entry name" value="Oxid_FAD_bind_N"/>
</dbReference>
<evidence type="ECO:0000256" key="5">
    <source>
        <dbReference type="ARBA" id="ARBA00022630"/>
    </source>
</evidence>
<evidence type="ECO:0000256" key="2">
    <source>
        <dbReference type="ARBA" id="ARBA00006382"/>
    </source>
</evidence>
<dbReference type="InterPro" id="IPR046346">
    <property type="entry name" value="Aminoacid_DH-like_N_sf"/>
</dbReference>
<comment type="cofactor">
    <cofactor evidence="1">
        <name>FAD</name>
        <dbReference type="ChEBI" id="CHEBI:57692"/>
    </cofactor>
</comment>
<sequence>MHKLLAEPRRSLSVSVPLVRDNGNLEVFQGFRVQHNLARGPAKGGIRFHPAVNFDEVTALAMWMTWKCAVVGIPYGGAKGGIMLDPSKFSASELERVTRRYSSEILPFIGPDKDIPAPDVGTDEQTMAWIMDTYSVVAGYSVPGVVTGKPLSLGGTSGRAGATSRGVAIATLELLKSHDVDPAGITVAVEGFGKVGALAALFLQEAGMRVIAVSDIHGGLYCSSGIDVRALMDEIASGLPSVSESSQGDYLGHSELIGTKVDVLIPAALEGSIAIDNVDLVQARFIVEGANGPVTPAADAILEERGVVVLPDILANAGGVVVSYLEWVQNLQSYSWSDMEVQLKLADVMQKAYKEVFELKQAEHLTGEIEEFLASVAENIGRNGVLTDPDIIDTYSRDQSRMTSYVRAAGVVVPSSTEQVSVCLSLAHHHGITLVARGAGSGLSGGANSQADCVIISLHRMDRIISIDEANRLAIVQPGVITAALRAEVAQVGLYYPPDPGSVDFCTLGGNIATNGGGLCCVKYGVTGDFVLGLEVVLADGRVLKTGHSTMKGVAGYDLTRLFVGSEGTLGIITEATLRLVPSPKRPHTFVASFATLSAAGRSVTELLRAGITPSMLEILDHTTVRAVDDYTKMGLGEGVHAMVIAQSDEVDAASVVARIDEICCAEGALDTASSDDPEEGKMLLEARRLALPALERLGDWILDDVCVPRTKIVELIESIEKIAELEDLTIGVFGHAGDGNLHPTIIYDAKTETSALAAQRAFNAITARALELGGTITGEHGVGKLKVGWLAVEQGEVGIDVHRAVKTALDPCSVLNPSAVLGGV</sequence>
<dbReference type="InterPro" id="IPR016164">
    <property type="entry name" value="FAD-linked_Oxase-like_C"/>
</dbReference>
<comment type="similarity">
    <text evidence="2 10">Belongs to the Glu/Leu/Phe/Val dehydrogenases family.</text>
</comment>
<dbReference type="Pfam" id="PF02913">
    <property type="entry name" value="FAD-oxidase_C"/>
    <property type="match status" value="1"/>
</dbReference>
<dbReference type="Gene3D" id="3.30.70.2740">
    <property type="match status" value="1"/>
</dbReference>
<dbReference type="Gene3D" id="3.30.465.10">
    <property type="match status" value="1"/>
</dbReference>
<dbReference type="Pfam" id="PF01565">
    <property type="entry name" value="FAD_binding_4"/>
    <property type="match status" value="1"/>
</dbReference>
<reference evidence="12 13" key="1">
    <citation type="journal article" date="2016" name="Sci. Rep.">
        <title>Draft genome sequencing and secretome analysis of fungal phytopathogen Ascochyta rabiei provides insight into the necrotrophic effector repertoire.</title>
        <authorList>
            <person name="Verma S."/>
            <person name="Gazara R.K."/>
            <person name="Nizam S."/>
            <person name="Parween S."/>
            <person name="Chattopadhyay D."/>
            <person name="Verma P.K."/>
        </authorList>
    </citation>
    <scope>NUCLEOTIDE SEQUENCE [LARGE SCALE GENOMIC DNA]</scope>
    <source>
        <strain evidence="12 13">ArDII</strain>
    </source>
</reference>
<dbReference type="FunFam" id="3.40.50.10860:FF:000003">
    <property type="entry name" value="Glutamate dehydrogenase"/>
    <property type="match status" value="1"/>
</dbReference>
<dbReference type="InterPro" id="IPR033922">
    <property type="entry name" value="NAD_bind_Glu_DH"/>
</dbReference>
<dbReference type="GO" id="GO:0006520">
    <property type="term" value="P:amino acid metabolic process"/>
    <property type="evidence" value="ECO:0007669"/>
    <property type="project" value="InterPro"/>
</dbReference>
<dbReference type="PROSITE" id="PS51387">
    <property type="entry name" value="FAD_PCMH"/>
    <property type="match status" value="1"/>
</dbReference>
<organism evidence="12 13">
    <name type="scientific">Didymella rabiei</name>
    <name type="common">Chickpea ascochyta blight fungus</name>
    <name type="synonym">Mycosphaerella rabiei</name>
    <dbReference type="NCBI Taxonomy" id="5454"/>
    <lineage>
        <taxon>Eukaryota</taxon>
        <taxon>Fungi</taxon>
        <taxon>Dikarya</taxon>
        <taxon>Ascomycota</taxon>
        <taxon>Pezizomycotina</taxon>
        <taxon>Dothideomycetes</taxon>
        <taxon>Pleosporomycetidae</taxon>
        <taxon>Pleosporales</taxon>
        <taxon>Pleosporineae</taxon>
        <taxon>Didymellaceae</taxon>
        <taxon>Ascochyta</taxon>
    </lineage>
</organism>
<evidence type="ECO:0000256" key="8">
    <source>
        <dbReference type="ARBA" id="ARBA00029617"/>
    </source>
</evidence>
<dbReference type="Gene3D" id="3.40.50.10860">
    <property type="entry name" value="Leucine Dehydrogenase, chain A, domain 1"/>
    <property type="match status" value="1"/>
</dbReference>
<comment type="catalytic activity">
    <reaction evidence="9">
        <text>L-glutamate + NADP(+) + H2O = 2-oxoglutarate + NH4(+) + NADPH + H(+)</text>
        <dbReference type="Rhea" id="RHEA:11612"/>
        <dbReference type="ChEBI" id="CHEBI:15377"/>
        <dbReference type="ChEBI" id="CHEBI:15378"/>
        <dbReference type="ChEBI" id="CHEBI:16810"/>
        <dbReference type="ChEBI" id="CHEBI:28938"/>
        <dbReference type="ChEBI" id="CHEBI:29985"/>
        <dbReference type="ChEBI" id="CHEBI:57783"/>
        <dbReference type="ChEBI" id="CHEBI:58349"/>
        <dbReference type="EC" id="1.4.1.4"/>
    </reaction>
</comment>
<keyword evidence="13" id="KW-1185">Reference proteome</keyword>
<proteinExistence type="inferred from homology"/>
<name>A0A163MCR8_DIDRA</name>
<gene>
    <name evidence="12" type="ORF">ST47_g255</name>
</gene>
<dbReference type="InterPro" id="IPR016166">
    <property type="entry name" value="FAD-bd_PCMH"/>
</dbReference>
<evidence type="ECO:0000256" key="10">
    <source>
        <dbReference type="RuleBase" id="RU004417"/>
    </source>
</evidence>
<evidence type="ECO:0000256" key="3">
    <source>
        <dbReference type="ARBA" id="ARBA00008000"/>
    </source>
</evidence>
<dbReference type="InterPro" id="IPR006096">
    <property type="entry name" value="Glu/Leu/Phe/Val/Trp_DH_C"/>
</dbReference>
<dbReference type="InterPro" id="IPR033524">
    <property type="entry name" value="Glu/Leu/Phe/Val_DH_AS"/>
</dbReference>
<evidence type="ECO:0000256" key="9">
    <source>
        <dbReference type="ARBA" id="ARBA00048584"/>
    </source>
</evidence>
<evidence type="ECO:0000256" key="7">
    <source>
        <dbReference type="ARBA" id="ARBA00023002"/>
    </source>
</evidence>
<dbReference type="InterPro" id="IPR006095">
    <property type="entry name" value="Glu/Leu/Phe/Val/Trp_DH"/>
</dbReference>
<feature type="domain" description="FAD-binding PCMH-type" evidence="11">
    <location>
        <begin position="404"/>
        <end position="583"/>
    </location>
</feature>
<keyword evidence="6" id="KW-0274">FAD</keyword>
<evidence type="ECO:0000256" key="6">
    <source>
        <dbReference type="ARBA" id="ARBA00022827"/>
    </source>
</evidence>
<dbReference type="InterPro" id="IPR016169">
    <property type="entry name" value="FAD-bd_PCMH_sub2"/>
</dbReference>
<dbReference type="PRINTS" id="PR00082">
    <property type="entry name" value="GLFDHDRGNASE"/>
</dbReference>
<dbReference type="EMBL" id="JYNV01000009">
    <property type="protein sequence ID" value="KZM28601.1"/>
    <property type="molecule type" value="Genomic_DNA"/>
</dbReference>
<dbReference type="InterPro" id="IPR016171">
    <property type="entry name" value="Vanillyl_alc_oxidase_C-sub2"/>
</dbReference>
<comment type="caution">
    <text evidence="12">The sequence shown here is derived from an EMBL/GenBank/DDBJ whole genome shotgun (WGS) entry which is preliminary data.</text>
</comment>
<dbReference type="Pfam" id="PF00208">
    <property type="entry name" value="ELFV_dehydrog"/>
    <property type="match status" value="1"/>
</dbReference>
<dbReference type="SUPFAM" id="SSF51735">
    <property type="entry name" value="NAD(P)-binding Rossmann-fold domains"/>
    <property type="match status" value="1"/>
</dbReference>
<dbReference type="SMART" id="SM00839">
    <property type="entry name" value="ELFV_dehydrog"/>
    <property type="match status" value="1"/>
</dbReference>
<dbReference type="InterPro" id="IPR006097">
    <property type="entry name" value="Glu/Leu/Phe/Val/Trp_DH_dimer"/>
</dbReference>
<evidence type="ECO:0000256" key="4">
    <source>
        <dbReference type="ARBA" id="ARBA00021155"/>
    </source>
</evidence>
<dbReference type="SUPFAM" id="SSF53223">
    <property type="entry name" value="Aminoacid dehydrogenase-like, N-terminal domain"/>
    <property type="match status" value="1"/>
</dbReference>
<evidence type="ECO:0000313" key="13">
    <source>
        <dbReference type="Proteomes" id="UP000076837"/>
    </source>
</evidence>
<dbReference type="SUPFAM" id="SSF55103">
    <property type="entry name" value="FAD-linked oxidases, C-terminal domain"/>
    <property type="match status" value="1"/>
</dbReference>
<dbReference type="PROSITE" id="PS00074">
    <property type="entry name" value="GLFV_DEHYDROGENASE"/>
    <property type="match status" value="1"/>
</dbReference>
<dbReference type="GO" id="GO:0071949">
    <property type="term" value="F:FAD binding"/>
    <property type="evidence" value="ECO:0007669"/>
    <property type="project" value="InterPro"/>
</dbReference>
<dbReference type="Proteomes" id="UP000076837">
    <property type="component" value="Unassembled WGS sequence"/>
</dbReference>
<dbReference type="PANTHER" id="PTHR42934">
    <property type="entry name" value="GLYCOLATE OXIDASE SUBUNIT GLCD"/>
    <property type="match status" value="1"/>
</dbReference>
<comment type="similarity">
    <text evidence="3">Belongs to the FAD-binding oxidoreductase/transferase type 4 family.</text>
</comment>
<accession>A0A163MCR8</accession>
<dbReference type="InterPro" id="IPR004113">
    <property type="entry name" value="FAD-bd_oxidored_4_C"/>
</dbReference>
<evidence type="ECO:0000256" key="1">
    <source>
        <dbReference type="ARBA" id="ARBA00001974"/>
    </source>
</evidence>
<dbReference type="Gene3D" id="3.40.50.720">
    <property type="entry name" value="NAD(P)-binding Rossmann-like Domain"/>
    <property type="match status" value="1"/>
</dbReference>
<evidence type="ECO:0000259" key="11">
    <source>
        <dbReference type="PROSITE" id="PS51387"/>
    </source>
</evidence>
<dbReference type="CDD" id="cd01076">
    <property type="entry name" value="NAD_bind_1_Glu_DH"/>
    <property type="match status" value="1"/>
</dbReference>